<name>A0A1C5GGR9_MICEH</name>
<evidence type="ECO:0000256" key="5">
    <source>
        <dbReference type="ARBA" id="ARBA00023251"/>
    </source>
</evidence>
<feature type="transmembrane region" description="Helical" evidence="6">
    <location>
        <begin position="185"/>
        <end position="203"/>
    </location>
</feature>
<proteinExistence type="inferred from homology"/>
<dbReference type="PANTHER" id="PTHR43229">
    <property type="entry name" value="NODULATION PROTEIN J"/>
    <property type="match status" value="1"/>
</dbReference>
<evidence type="ECO:0000256" key="2">
    <source>
        <dbReference type="ARBA" id="ARBA00022692"/>
    </source>
</evidence>
<sequence>MAELTFTHTPPVSTAKAADLSAVFYREYALLARNRVNLIFGLAPTLVYLLLVNTSLGNVVGDIDYRGTTLPFEMFLLPMVLAMSVVSASGTTGMALFQEEMSGVSTQLWSWPLRRSRFLLGKILAGVSLVLAQTLLALGVAVVLFRYPFPVSHWITMLAALVLASVAFNGLFLAAAILIRDYRTFSVLSTVSVLVLVFTAPSVSPVEQLPTVLRWISVVNPVTYAINGMRDALVSGFGAAWPSLLVLVAVAAVTNVVAGRALLRRTRNL</sequence>
<dbReference type="EMBL" id="LT607733">
    <property type="protein sequence ID" value="SCG18985.1"/>
    <property type="molecule type" value="Genomic_DNA"/>
</dbReference>
<dbReference type="RefSeq" id="WP_157747237.1">
    <property type="nucleotide sequence ID" value="NZ_JBFAAC010000007.1"/>
</dbReference>
<dbReference type="Pfam" id="PF01061">
    <property type="entry name" value="ABC2_membrane"/>
    <property type="match status" value="1"/>
</dbReference>
<dbReference type="GO" id="GO:0046677">
    <property type="term" value="P:response to antibiotic"/>
    <property type="evidence" value="ECO:0007669"/>
    <property type="project" value="UniProtKB-KW"/>
</dbReference>
<feature type="domain" description="ABC transmembrane type-2" evidence="7">
    <location>
        <begin position="36"/>
        <end position="265"/>
    </location>
</feature>
<dbReference type="AlphaFoldDB" id="A0A1C5GGR9"/>
<keyword evidence="6" id="KW-0813">Transport</keyword>
<dbReference type="InterPro" id="IPR047817">
    <property type="entry name" value="ABC2_TM_bact-type"/>
</dbReference>
<dbReference type="PIRSF" id="PIRSF006648">
    <property type="entry name" value="DrrB"/>
    <property type="match status" value="1"/>
</dbReference>
<gene>
    <name evidence="8" type="ORF">GA0070610_5342</name>
</gene>
<reference evidence="8 9" key="1">
    <citation type="submission" date="2016-06" db="EMBL/GenBank/DDBJ databases">
        <authorList>
            <person name="Kjaerup R.B."/>
            <person name="Dalgaard T.S."/>
            <person name="Juul-Madsen H.R."/>
        </authorList>
    </citation>
    <scope>NUCLEOTIDE SEQUENCE [LARGE SCALE GENOMIC DNA]</scope>
    <source>
        <strain evidence="8 9">DSM 43913</strain>
    </source>
</reference>
<evidence type="ECO:0000256" key="1">
    <source>
        <dbReference type="ARBA" id="ARBA00004141"/>
    </source>
</evidence>
<keyword evidence="3 6" id="KW-1133">Transmembrane helix</keyword>
<dbReference type="InterPro" id="IPR000412">
    <property type="entry name" value="ABC_2_transport"/>
</dbReference>
<keyword evidence="6" id="KW-1003">Cell membrane</keyword>
<keyword evidence="2 6" id="KW-0812">Transmembrane</keyword>
<keyword evidence="9" id="KW-1185">Reference proteome</keyword>
<comment type="subcellular location">
    <subcellularLocation>
        <location evidence="6">Cell membrane</location>
        <topology evidence="6">Multi-pass membrane protein</topology>
    </subcellularLocation>
    <subcellularLocation>
        <location evidence="1">Membrane</location>
        <topology evidence="1">Multi-pass membrane protein</topology>
    </subcellularLocation>
</comment>
<organism evidence="8 9">
    <name type="scientific">Micromonospora echinofusca</name>
    <dbReference type="NCBI Taxonomy" id="47858"/>
    <lineage>
        <taxon>Bacteria</taxon>
        <taxon>Bacillati</taxon>
        <taxon>Actinomycetota</taxon>
        <taxon>Actinomycetes</taxon>
        <taxon>Micromonosporales</taxon>
        <taxon>Micromonosporaceae</taxon>
        <taxon>Micromonospora</taxon>
    </lineage>
</organism>
<dbReference type="GeneID" id="95805004"/>
<accession>A0A1C5GGR9</accession>
<dbReference type="GO" id="GO:0043190">
    <property type="term" value="C:ATP-binding cassette (ABC) transporter complex"/>
    <property type="evidence" value="ECO:0007669"/>
    <property type="project" value="InterPro"/>
</dbReference>
<protein>
    <recommendedName>
        <fullName evidence="6">Transport permease protein</fullName>
    </recommendedName>
</protein>
<comment type="similarity">
    <text evidence="6">Belongs to the ABC-2 integral membrane protein family.</text>
</comment>
<evidence type="ECO:0000256" key="3">
    <source>
        <dbReference type="ARBA" id="ARBA00022989"/>
    </source>
</evidence>
<evidence type="ECO:0000259" key="7">
    <source>
        <dbReference type="PROSITE" id="PS51012"/>
    </source>
</evidence>
<feature type="transmembrane region" description="Helical" evidence="6">
    <location>
        <begin position="151"/>
        <end position="178"/>
    </location>
</feature>
<dbReference type="GO" id="GO:0140359">
    <property type="term" value="F:ABC-type transporter activity"/>
    <property type="evidence" value="ECO:0007669"/>
    <property type="project" value="InterPro"/>
</dbReference>
<evidence type="ECO:0000313" key="9">
    <source>
        <dbReference type="Proteomes" id="UP000198251"/>
    </source>
</evidence>
<feature type="transmembrane region" description="Helical" evidence="6">
    <location>
        <begin position="239"/>
        <end position="263"/>
    </location>
</feature>
<keyword evidence="5" id="KW-0046">Antibiotic resistance</keyword>
<dbReference type="Proteomes" id="UP000198251">
    <property type="component" value="Chromosome I"/>
</dbReference>
<dbReference type="PANTHER" id="PTHR43229:SF3">
    <property type="entry name" value="ABC-TYPE MULTIDRUG TRANSPORT SYSTEM, PERMEASE COMPONENT"/>
    <property type="match status" value="1"/>
</dbReference>
<evidence type="ECO:0000256" key="4">
    <source>
        <dbReference type="ARBA" id="ARBA00023136"/>
    </source>
</evidence>
<feature type="transmembrane region" description="Helical" evidence="6">
    <location>
        <begin position="118"/>
        <end position="145"/>
    </location>
</feature>
<dbReference type="InterPro" id="IPR051784">
    <property type="entry name" value="Nod_factor_ABC_transporter"/>
</dbReference>
<feature type="transmembrane region" description="Helical" evidence="6">
    <location>
        <begin position="76"/>
        <end position="97"/>
    </location>
</feature>
<evidence type="ECO:0000256" key="6">
    <source>
        <dbReference type="RuleBase" id="RU361157"/>
    </source>
</evidence>
<dbReference type="PROSITE" id="PS51012">
    <property type="entry name" value="ABC_TM2"/>
    <property type="match status" value="1"/>
</dbReference>
<keyword evidence="4 6" id="KW-0472">Membrane</keyword>
<feature type="transmembrane region" description="Helical" evidence="6">
    <location>
        <begin position="36"/>
        <end position="56"/>
    </location>
</feature>
<dbReference type="InterPro" id="IPR013525">
    <property type="entry name" value="ABC2_TM"/>
</dbReference>
<evidence type="ECO:0000313" key="8">
    <source>
        <dbReference type="EMBL" id="SCG18985.1"/>
    </source>
</evidence>